<gene>
    <name evidence="1" type="ORF">ACHHYP_14029</name>
</gene>
<reference evidence="1 2" key="1">
    <citation type="journal article" date="2014" name="Genome Biol. Evol.">
        <title>The secreted proteins of Achlya hypogyna and Thraustotheca clavata identify the ancestral oomycete secretome and reveal gene acquisitions by horizontal gene transfer.</title>
        <authorList>
            <person name="Misner I."/>
            <person name="Blouin N."/>
            <person name="Leonard G."/>
            <person name="Richards T.A."/>
            <person name="Lane C.E."/>
        </authorList>
    </citation>
    <scope>NUCLEOTIDE SEQUENCE [LARGE SCALE GENOMIC DNA]</scope>
    <source>
        <strain evidence="1 2">ATCC 48635</strain>
    </source>
</reference>
<protein>
    <submittedName>
        <fullName evidence="1">Uncharacterized protein</fullName>
    </submittedName>
</protein>
<accession>A0A1V9YE72</accession>
<dbReference type="EMBL" id="JNBR01001996">
    <property type="protein sequence ID" value="OQR84010.1"/>
    <property type="molecule type" value="Genomic_DNA"/>
</dbReference>
<dbReference type="AlphaFoldDB" id="A0A1V9YE72"/>
<dbReference type="STRING" id="1202772.A0A1V9YE72"/>
<dbReference type="Proteomes" id="UP000243579">
    <property type="component" value="Unassembled WGS sequence"/>
</dbReference>
<evidence type="ECO:0000313" key="1">
    <source>
        <dbReference type="EMBL" id="OQR84010.1"/>
    </source>
</evidence>
<comment type="caution">
    <text evidence="1">The sequence shown here is derived from an EMBL/GenBank/DDBJ whole genome shotgun (WGS) entry which is preliminary data.</text>
</comment>
<evidence type="ECO:0000313" key="2">
    <source>
        <dbReference type="Proteomes" id="UP000243579"/>
    </source>
</evidence>
<organism evidence="1 2">
    <name type="scientific">Achlya hypogyna</name>
    <name type="common">Oomycete</name>
    <name type="synonym">Protoachlya hypogyna</name>
    <dbReference type="NCBI Taxonomy" id="1202772"/>
    <lineage>
        <taxon>Eukaryota</taxon>
        <taxon>Sar</taxon>
        <taxon>Stramenopiles</taxon>
        <taxon>Oomycota</taxon>
        <taxon>Saprolegniomycetes</taxon>
        <taxon>Saprolegniales</taxon>
        <taxon>Achlyaceae</taxon>
        <taxon>Achlya</taxon>
    </lineage>
</organism>
<keyword evidence="2" id="KW-1185">Reference proteome</keyword>
<sequence>MACPYQAFTSTYTADWCDAGYVYCIVDSNCKLNYRKAQTATFQKSTIGSVGDLSKSDVKTLSFVALPGLDFSRAVFPQSLEGLYATNNPTLTSLENINFGSTQGVAFNGSPITKITNIVVGPQTRTFLLGKAALTTFLVSDATRLILEKTTSFAVGSIDVSASCVAPNKIMPLKSYSVPNTPNCGSWPQTICGAYSRPRACSHGKRPG</sequence>
<name>A0A1V9YE72_ACHHY</name>
<proteinExistence type="predicted"/>